<name>A0A6M0RT53_9CYAN</name>
<dbReference type="InterPro" id="IPR046192">
    <property type="entry name" value="DUF6220"/>
</dbReference>
<dbReference type="EMBL" id="QXHD01000004">
    <property type="protein sequence ID" value="NEZ59040.1"/>
    <property type="molecule type" value="Genomic_DNA"/>
</dbReference>
<reference evidence="2 3" key="1">
    <citation type="journal article" date="2020" name="Microb. Ecol.">
        <title>Ecogenomics of the Marine Benthic Filamentous Cyanobacterium Adonisia.</title>
        <authorList>
            <person name="Walter J.M."/>
            <person name="Coutinho F.H."/>
            <person name="Leomil L."/>
            <person name="Hargreaves P.I."/>
            <person name="Campeao M.E."/>
            <person name="Vieira V.V."/>
            <person name="Silva B.S."/>
            <person name="Fistarol G.O."/>
            <person name="Salomon P.S."/>
            <person name="Sawabe T."/>
            <person name="Mino S."/>
            <person name="Hosokawa M."/>
            <person name="Miyashita H."/>
            <person name="Maruyama F."/>
            <person name="van Verk M.C."/>
            <person name="Dutilh B.E."/>
            <person name="Thompson C.C."/>
            <person name="Thompson F.L."/>
        </authorList>
    </citation>
    <scope>NUCLEOTIDE SEQUENCE [LARGE SCALE GENOMIC DNA]</scope>
    <source>
        <strain evidence="2 3">CCMR0081</strain>
    </source>
</reference>
<keyword evidence="1" id="KW-0472">Membrane</keyword>
<evidence type="ECO:0000313" key="2">
    <source>
        <dbReference type="EMBL" id="NEZ59040.1"/>
    </source>
</evidence>
<gene>
    <name evidence="2" type="ORF">DXZ20_26035</name>
</gene>
<protein>
    <submittedName>
        <fullName evidence="2">Uncharacterized protein</fullName>
    </submittedName>
</protein>
<dbReference type="AlphaFoldDB" id="A0A6M0RT53"/>
<feature type="transmembrane region" description="Helical" evidence="1">
    <location>
        <begin position="50"/>
        <end position="70"/>
    </location>
</feature>
<accession>A0A6M0RT53</accession>
<comment type="caution">
    <text evidence="2">The sequence shown here is derived from an EMBL/GenBank/DDBJ whole genome shotgun (WGS) entry which is preliminary data.</text>
</comment>
<feature type="transmembrane region" description="Helical" evidence="1">
    <location>
        <begin position="102"/>
        <end position="123"/>
    </location>
</feature>
<keyword evidence="1" id="KW-1133">Transmembrane helix</keyword>
<organism evidence="2 3">
    <name type="scientific">Adonisia turfae CCMR0081</name>
    <dbReference type="NCBI Taxonomy" id="2292702"/>
    <lineage>
        <taxon>Bacteria</taxon>
        <taxon>Bacillati</taxon>
        <taxon>Cyanobacteriota</taxon>
        <taxon>Adonisia</taxon>
        <taxon>Adonisia turfae</taxon>
    </lineage>
</organism>
<dbReference type="Proteomes" id="UP000481033">
    <property type="component" value="Unassembled WGS sequence"/>
</dbReference>
<proteinExistence type="predicted"/>
<dbReference type="Pfam" id="PF19728">
    <property type="entry name" value="DUF6220"/>
    <property type="match status" value="1"/>
</dbReference>
<feature type="transmembrane region" description="Helical" evidence="1">
    <location>
        <begin position="12"/>
        <end position="38"/>
    </location>
</feature>
<keyword evidence="3" id="KW-1185">Reference proteome</keyword>
<sequence length="138" mass="15519">MAVDTTPNPRFSVVGFYVVTVVFNLLFGVQLLTAGVAYFENPSWWQAHVWLVRGYSGLSLVLVMWAYGAAFSRRIRILTVSMPILLGVQFLTIHWHPPFLPVSLAIVHPLVGFFLVSVSSTLVHRAWRIVSPRKVAEI</sequence>
<keyword evidence="1" id="KW-0812">Transmembrane</keyword>
<evidence type="ECO:0000256" key="1">
    <source>
        <dbReference type="SAM" id="Phobius"/>
    </source>
</evidence>
<feature type="transmembrane region" description="Helical" evidence="1">
    <location>
        <begin position="77"/>
        <end position="96"/>
    </location>
</feature>
<evidence type="ECO:0000313" key="3">
    <source>
        <dbReference type="Proteomes" id="UP000481033"/>
    </source>
</evidence>